<dbReference type="InterPro" id="IPR031360">
    <property type="entry name" value="TrpP"/>
</dbReference>
<accession>A0ABY8E7X1</accession>
<protein>
    <submittedName>
        <fullName evidence="2">Tryptophan transporter</fullName>
    </submittedName>
</protein>
<sequence length="173" mass="18547">MNLRKNILTALLLAIGFILHGIMPGIAAGMKFDLMLAMMVVAILINCELKNTLLTGVLGGFMTAMTTTFPGGQIANVIDKIVTCIAVYLMVKLIGKYKEKQISVAVIGFLATIVSGSVFLISALVIVGLPASFKTLFLTIVLPTSFTNIFVIILIYNCVNTAIRISGSKFVSR</sequence>
<evidence type="ECO:0000313" key="3">
    <source>
        <dbReference type="Proteomes" id="UP001222800"/>
    </source>
</evidence>
<gene>
    <name evidence="2" type="ORF">P4S50_11390</name>
</gene>
<dbReference type="Proteomes" id="UP001222800">
    <property type="component" value="Chromosome"/>
</dbReference>
<proteinExistence type="predicted"/>
<keyword evidence="1" id="KW-1133">Transmembrane helix</keyword>
<reference evidence="2 3" key="1">
    <citation type="submission" date="2023-03" db="EMBL/GenBank/DDBJ databases">
        <title>Complete genome sequence of Tepidibacter sp. SWIR-1, isolated from a deep-sea hydrothermal vent.</title>
        <authorList>
            <person name="Li X."/>
        </authorList>
    </citation>
    <scope>NUCLEOTIDE SEQUENCE [LARGE SCALE GENOMIC DNA]</scope>
    <source>
        <strain evidence="2 3">SWIR-1</strain>
    </source>
</reference>
<feature type="transmembrane region" description="Helical" evidence="1">
    <location>
        <begin position="103"/>
        <end position="129"/>
    </location>
</feature>
<dbReference type="RefSeq" id="WP_277730908.1">
    <property type="nucleotide sequence ID" value="NZ_CP120733.1"/>
</dbReference>
<dbReference type="Pfam" id="PF17099">
    <property type="entry name" value="TrpP"/>
    <property type="match status" value="1"/>
</dbReference>
<keyword evidence="3" id="KW-1185">Reference proteome</keyword>
<keyword evidence="1" id="KW-0812">Transmembrane</keyword>
<feature type="transmembrane region" description="Helical" evidence="1">
    <location>
        <begin position="135"/>
        <end position="159"/>
    </location>
</feature>
<feature type="transmembrane region" description="Helical" evidence="1">
    <location>
        <begin position="74"/>
        <end position="91"/>
    </location>
</feature>
<keyword evidence="1" id="KW-0472">Membrane</keyword>
<evidence type="ECO:0000256" key="1">
    <source>
        <dbReference type="SAM" id="Phobius"/>
    </source>
</evidence>
<evidence type="ECO:0000313" key="2">
    <source>
        <dbReference type="EMBL" id="WFD08990.1"/>
    </source>
</evidence>
<dbReference type="Gene3D" id="1.10.1760.20">
    <property type="match status" value="1"/>
</dbReference>
<organism evidence="2 3">
    <name type="scientific">Tepidibacter hydrothermalis</name>
    <dbReference type="NCBI Taxonomy" id="3036126"/>
    <lineage>
        <taxon>Bacteria</taxon>
        <taxon>Bacillati</taxon>
        <taxon>Bacillota</taxon>
        <taxon>Clostridia</taxon>
        <taxon>Peptostreptococcales</taxon>
        <taxon>Peptostreptococcaceae</taxon>
        <taxon>Tepidibacter</taxon>
    </lineage>
</organism>
<dbReference type="EMBL" id="CP120733">
    <property type="protein sequence ID" value="WFD08990.1"/>
    <property type="molecule type" value="Genomic_DNA"/>
</dbReference>
<name>A0ABY8E7X1_9FIRM</name>